<keyword evidence="4" id="KW-1185">Reference proteome</keyword>
<organism evidence="3 4">
    <name type="scientific">Actinomadura gamaensis</name>
    <dbReference type="NCBI Taxonomy" id="1763541"/>
    <lineage>
        <taxon>Bacteria</taxon>
        <taxon>Bacillati</taxon>
        <taxon>Actinomycetota</taxon>
        <taxon>Actinomycetes</taxon>
        <taxon>Streptosporangiales</taxon>
        <taxon>Thermomonosporaceae</taxon>
        <taxon>Actinomadura</taxon>
    </lineage>
</organism>
<dbReference type="PANTHER" id="PTHR43689:SF8">
    <property type="entry name" value="ALPHA_BETA-HYDROLASES SUPERFAMILY PROTEIN"/>
    <property type="match status" value="1"/>
</dbReference>
<dbReference type="EMBL" id="JBHSIT010000014">
    <property type="protein sequence ID" value="MFC4913054.1"/>
    <property type="molecule type" value="Genomic_DNA"/>
</dbReference>
<dbReference type="InterPro" id="IPR036291">
    <property type="entry name" value="NAD(P)-bd_dom_sf"/>
</dbReference>
<evidence type="ECO:0000313" key="4">
    <source>
        <dbReference type="Proteomes" id="UP001595872"/>
    </source>
</evidence>
<reference evidence="4" key="1">
    <citation type="journal article" date="2019" name="Int. J. Syst. Evol. Microbiol.">
        <title>The Global Catalogue of Microorganisms (GCM) 10K type strain sequencing project: providing services to taxonomists for standard genome sequencing and annotation.</title>
        <authorList>
            <consortium name="The Broad Institute Genomics Platform"/>
            <consortium name="The Broad Institute Genome Sequencing Center for Infectious Disease"/>
            <person name="Wu L."/>
            <person name="Ma J."/>
        </authorList>
    </citation>
    <scope>NUCLEOTIDE SEQUENCE [LARGE SCALE GENOMIC DNA]</scope>
    <source>
        <strain evidence="4">KLKA75</strain>
    </source>
</reference>
<evidence type="ECO:0000313" key="3">
    <source>
        <dbReference type="EMBL" id="MFC4913054.1"/>
    </source>
</evidence>
<dbReference type="GO" id="GO:0016787">
    <property type="term" value="F:hydrolase activity"/>
    <property type="evidence" value="ECO:0007669"/>
    <property type="project" value="UniProtKB-KW"/>
</dbReference>
<comment type="caution">
    <text evidence="3">The sequence shown here is derived from an EMBL/GenBank/DDBJ whole genome shotgun (WGS) entry which is preliminary data.</text>
</comment>
<dbReference type="Pfam" id="PF12697">
    <property type="entry name" value="Abhydrolase_6"/>
    <property type="match status" value="1"/>
</dbReference>
<dbReference type="InterPro" id="IPR013120">
    <property type="entry name" value="FAR_NAD-bd"/>
</dbReference>
<gene>
    <name evidence="3" type="ORF">ACFPCY_37555</name>
</gene>
<dbReference type="InterPro" id="IPR000073">
    <property type="entry name" value="AB_hydrolase_1"/>
</dbReference>
<name>A0ABV9UAY2_9ACTN</name>
<evidence type="ECO:0000259" key="1">
    <source>
        <dbReference type="Pfam" id="PF07993"/>
    </source>
</evidence>
<feature type="domain" description="AB hydrolase-1" evidence="2">
    <location>
        <begin position="372"/>
        <end position="588"/>
    </location>
</feature>
<keyword evidence="3" id="KW-0378">Hydrolase</keyword>
<sequence length="602" mass="65217">MSATERHALVFGATGFIGRHLVLELGRAGVRVSVATRSPESARRLADWLAEHGCAEAPADLRADFTGPTLLPDALPDDCGDVTEVYNCAAAYRFGMTVDEARRANVDSVRAIVAFAARLPRLRRLVHVSGYRVGGRAEASWTEEQRRTAYRTLGAYEASKVEADLVLRAEADRLALPWTVVNPSVVVGDSVTGESDQYIGLATTLKDLWNGALAAVPGNARTFVPVVAVDHLARFMTLLPTDRAAERASYWLLDDDTPTLPDLLTLVAGHYRTRTPALRVPVPVIRRLPRWITKADPEVLTFLSSDRYPTASARDLADRHGLAMPDTATTIRRWADHLAARRFGDAPGRARRFTTPGGFRTFELGEPDAPTLVLPGLPVNADTWAPVIARLKDARAVDLPGLGLSAGHPGDWPAWLAALLAETGPAHLVGHSIGAAAALDAASARPDAVDRLTLVAPFFLQPHPGRTVRWTPLTRRYLRRVRPADLARRLTGDTASADALETSVADLRRSTAATAARLLASTGRTTWRDDLQTKLQRYPGTVHIITGSNDPLTPQARALLEAHPRATLTVIPGAGHHPQLTHPDELSQALHEPTEAHAPRAR</sequence>
<evidence type="ECO:0000259" key="2">
    <source>
        <dbReference type="Pfam" id="PF12697"/>
    </source>
</evidence>
<dbReference type="RefSeq" id="WP_378263583.1">
    <property type="nucleotide sequence ID" value="NZ_JBHSIT010000014.1"/>
</dbReference>
<dbReference type="Proteomes" id="UP001595872">
    <property type="component" value="Unassembled WGS sequence"/>
</dbReference>
<dbReference type="SUPFAM" id="SSF51735">
    <property type="entry name" value="NAD(P)-binding Rossmann-fold domains"/>
    <property type="match status" value="1"/>
</dbReference>
<dbReference type="Pfam" id="PF07993">
    <property type="entry name" value="NAD_binding_4"/>
    <property type="match status" value="1"/>
</dbReference>
<dbReference type="InterPro" id="IPR029058">
    <property type="entry name" value="AB_hydrolase_fold"/>
</dbReference>
<dbReference type="PANTHER" id="PTHR43689">
    <property type="entry name" value="HYDROLASE"/>
    <property type="match status" value="1"/>
</dbReference>
<proteinExistence type="predicted"/>
<protein>
    <submittedName>
        <fullName evidence="3">Alpha/beta fold hydrolase</fullName>
    </submittedName>
</protein>
<dbReference type="SUPFAM" id="SSF53474">
    <property type="entry name" value="alpha/beta-Hydrolases"/>
    <property type="match status" value="1"/>
</dbReference>
<feature type="domain" description="Thioester reductase (TE)" evidence="1">
    <location>
        <begin position="12"/>
        <end position="236"/>
    </location>
</feature>
<dbReference type="Gene3D" id="3.40.50.720">
    <property type="entry name" value="NAD(P)-binding Rossmann-like Domain"/>
    <property type="match status" value="1"/>
</dbReference>
<dbReference type="Gene3D" id="3.40.50.1820">
    <property type="entry name" value="alpha/beta hydrolase"/>
    <property type="match status" value="1"/>
</dbReference>
<accession>A0ABV9UAY2</accession>